<name>A0AAV4QCM0_CAEEX</name>
<evidence type="ECO:0000313" key="3">
    <source>
        <dbReference type="Proteomes" id="UP001054945"/>
    </source>
</evidence>
<gene>
    <name evidence="2" type="ORF">CEXT_796971</name>
</gene>
<evidence type="ECO:0000313" key="2">
    <source>
        <dbReference type="EMBL" id="GIY06464.1"/>
    </source>
</evidence>
<feature type="compositionally biased region" description="Polar residues" evidence="1">
    <location>
        <begin position="21"/>
        <end position="30"/>
    </location>
</feature>
<dbReference type="AlphaFoldDB" id="A0AAV4QCM0"/>
<sequence length="96" mass="10610">MILHIFNATRSSKQAKCCLKSSKSPDSTLEFSRHTNQETSTLFSPTVSGPQSSGLSTIPDYQTFILAHTISPLLHILDSTFSPEELEDESSIEEVH</sequence>
<comment type="caution">
    <text evidence="2">The sequence shown here is derived from an EMBL/GenBank/DDBJ whole genome shotgun (WGS) entry which is preliminary data.</text>
</comment>
<evidence type="ECO:0000256" key="1">
    <source>
        <dbReference type="SAM" id="MobiDB-lite"/>
    </source>
</evidence>
<keyword evidence="3" id="KW-1185">Reference proteome</keyword>
<feature type="compositionally biased region" description="Polar residues" evidence="1">
    <location>
        <begin position="37"/>
        <end position="52"/>
    </location>
</feature>
<reference evidence="2 3" key="1">
    <citation type="submission" date="2021-06" db="EMBL/GenBank/DDBJ databases">
        <title>Caerostris extrusa draft genome.</title>
        <authorList>
            <person name="Kono N."/>
            <person name="Arakawa K."/>
        </authorList>
    </citation>
    <scope>NUCLEOTIDE SEQUENCE [LARGE SCALE GENOMIC DNA]</scope>
</reference>
<dbReference type="Proteomes" id="UP001054945">
    <property type="component" value="Unassembled WGS sequence"/>
</dbReference>
<dbReference type="EMBL" id="BPLR01005963">
    <property type="protein sequence ID" value="GIY06464.1"/>
    <property type="molecule type" value="Genomic_DNA"/>
</dbReference>
<feature type="region of interest" description="Disordered" evidence="1">
    <location>
        <begin position="21"/>
        <end position="52"/>
    </location>
</feature>
<proteinExistence type="predicted"/>
<organism evidence="2 3">
    <name type="scientific">Caerostris extrusa</name>
    <name type="common">Bark spider</name>
    <name type="synonym">Caerostris bankana</name>
    <dbReference type="NCBI Taxonomy" id="172846"/>
    <lineage>
        <taxon>Eukaryota</taxon>
        <taxon>Metazoa</taxon>
        <taxon>Ecdysozoa</taxon>
        <taxon>Arthropoda</taxon>
        <taxon>Chelicerata</taxon>
        <taxon>Arachnida</taxon>
        <taxon>Araneae</taxon>
        <taxon>Araneomorphae</taxon>
        <taxon>Entelegynae</taxon>
        <taxon>Araneoidea</taxon>
        <taxon>Araneidae</taxon>
        <taxon>Caerostris</taxon>
    </lineage>
</organism>
<accession>A0AAV4QCM0</accession>
<protein>
    <submittedName>
        <fullName evidence="2">Uncharacterized protein</fullName>
    </submittedName>
</protein>